<dbReference type="FunFam" id="1.10.240.10:FF:000006">
    <property type="entry name" value="Tyrosine--tRNA ligase"/>
    <property type="match status" value="1"/>
</dbReference>
<dbReference type="PROSITE" id="PS50889">
    <property type="entry name" value="S4"/>
    <property type="match status" value="1"/>
</dbReference>
<dbReference type="EC" id="6.1.1.1" evidence="10"/>
<dbReference type="AlphaFoldDB" id="A0A1F5AG61"/>
<keyword evidence="6 11" id="KW-0694">RNA-binding</keyword>
<comment type="subcellular location">
    <subcellularLocation>
        <location evidence="10">Cytoplasm</location>
    </subcellularLocation>
</comment>
<dbReference type="PRINTS" id="PR01040">
    <property type="entry name" value="TRNASYNTHTYR"/>
</dbReference>
<feature type="domain" description="RNA-binding S4" evidence="12">
    <location>
        <begin position="344"/>
        <end position="406"/>
    </location>
</feature>
<dbReference type="InterPro" id="IPR002307">
    <property type="entry name" value="Tyr-tRNA-ligase"/>
</dbReference>
<evidence type="ECO:0000256" key="5">
    <source>
        <dbReference type="ARBA" id="ARBA00022840"/>
    </source>
</evidence>
<evidence type="ECO:0000256" key="2">
    <source>
        <dbReference type="ARBA" id="ARBA00022490"/>
    </source>
</evidence>
<dbReference type="Gene3D" id="1.10.240.10">
    <property type="entry name" value="Tyrosyl-Transfer RNA Synthetase"/>
    <property type="match status" value="1"/>
</dbReference>
<dbReference type="HAMAP" id="MF_02007">
    <property type="entry name" value="Tyr_tRNA_synth_type2"/>
    <property type="match status" value="1"/>
</dbReference>
<keyword evidence="2 10" id="KW-0963">Cytoplasm</keyword>
<sequence>MDIKEELKIIKRGTKEIISEEELIKKIEKSRKEKRPLRVKQGFDPNAPDIHLGHTVGLRKMRQFQDLGHDIYFLIGDFTGMIGDPSGKSVTRKQLTEEEVKKNAETYKKQVFKILNPEKTKVVFNSHWLGKLSFSEVLKVCSKYTVARMLERDDFSTRYKEGRPIGIHEFMYPLMQGYDSVAIQADIELGGTDQKFNLLVGRDIQREFNQEPQIIITLPLLEGTDGVEKMSKSLNNYIGIDESPQEMYGKAMSVPDNLMIRYFELVTDVSLNEIDKIKIGLESNDLHPRDVKKRLAREIVKLYHGQSAAIMAEEEFEKVFRDKLYPEEIKKIILKKDDLKEGKIWLIKLIVLSGIVDSKSEARRLIEQGGVRINGEKISDSHLDLTVEEGMILKIGRLNFIKLFIK</sequence>
<dbReference type="SUPFAM" id="SSF52374">
    <property type="entry name" value="Nucleotidylyl transferase"/>
    <property type="match status" value="1"/>
</dbReference>
<comment type="catalytic activity">
    <reaction evidence="9 10">
        <text>tRNA(Tyr) + L-tyrosine + ATP = L-tyrosyl-tRNA(Tyr) + AMP + diphosphate + H(+)</text>
        <dbReference type="Rhea" id="RHEA:10220"/>
        <dbReference type="Rhea" id="RHEA-COMP:9706"/>
        <dbReference type="Rhea" id="RHEA-COMP:9707"/>
        <dbReference type="ChEBI" id="CHEBI:15378"/>
        <dbReference type="ChEBI" id="CHEBI:30616"/>
        <dbReference type="ChEBI" id="CHEBI:33019"/>
        <dbReference type="ChEBI" id="CHEBI:58315"/>
        <dbReference type="ChEBI" id="CHEBI:78442"/>
        <dbReference type="ChEBI" id="CHEBI:78536"/>
        <dbReference type="ChEBI" id="CHEBI:456215"/>
        <dbReference type="EC" id="6.1.1.1"/>
    </reaction>
</comment>
<dbReference type="Gene3D" id="3.40.50.620">
    <property type="entry name" value="HUPs"/>
    <property type="match status" value="1"/>
</dbReference>
<comment type="caution">
    <text evidence="10">Lacks conserved residue(s) required for the propagation of feature annotation.</text>
</comment>
<dbReference type="GO" id="GO:0006437">
    <property type="term" value="P:tyrosyl-tRNA aminoacylation"/>
    <property type="evidence" value="ECO:0007669"/>
    <property type="project" value="UniProtKB-UniRule"/>
</dbReference>
<comment type="function">
    <text evidence="10">Catalyzes the attachment of tyrosine to tRNA(Tyr) in a two-step reaction: tyrosine is first activated by ATP to form Tyr-AMP and then transferred to the acceptor end of tRNA(Tyr).</text>
</comment>
<dbReference type="Pfam" id="PF00579">
    <property type="entry name" value="tRNA-synt_1b"/>
    <property type="match status" value="1"/>
</dbReference>
<dbReference type="InterPro" id="IPR002942">
    <property type="entry name" value="S4_RNA-bd"/>
</dbReference>
<feature type="binding site" evidence="10">
    <location>
        <position position="232"/>
    </location>
    <ligand>
        <name>ATP</name>
        <dbReference type="ChEBI" id="CHEBI:30616"/>
    </ligand>
</feature>
<evidence type="ECO:0000259" key="12">
    <source>
        <dbReference type="SMART" id="SM00363"/>
    </source>
</evidence>
<dbReference type="PROSITE" id="PS00178">
    <property type="entry name" value="AA_TRNA_LIGASE_I"/>
    <property type="match status" value="1"/>
</dbReference>
<dbReference type="CDD" id="cd00805">
    <property type="entry name" value="TyrRS_core"/>
    <property type="match status" value="1"/>
</dbReference>
<dbReference type="Gene3D" id="3.10.290.10">
    <property type="entry name" value="RNA-binding S4 domain"/>
    <property type="match status" value="1"/>
</dbReference>
<name>A0A1F5AG61_9BACT</name>
<evidence type="ECO:0000313" key="14">
    <source>
        <dbReference type="Proteomes" id="UP000177701"/>
    </source>
</evidence>
<evidence type="ECO:0000256" key="4">
    <source>
        <dbReference type="ARBA" id="ARBA00022741"/>
    </source>
</evidence>
<keyword evidence="5 10" id="KW-0067">ATP-binding</keyword>
<keyword evidence="8 10" id="KW-0030">Aminoacyl-tRNA synthetase</keyword>
<dbReference type="InterPro" id="IPR036986">
    <property type="entry name" value="S4_RNA-bd_sf"/>
</dbReference>
<dbReference type="InterPro" id="IPR002305">
    <property type="entry name" value="aa-tRNA-synth_Ic"/>
</dbReference>
<dbReference type="Proteomes" id="UP000177701">
    <property type="component" value="Unassembled WGS sequence"/>
</dbReference>
<evidence type="ECO:0000256" key="7">
    <source>
        <dbReference type="ARBA" id="ARBA00022917"/>
    </source>
</evidence>
<dbReference type="EMBL" id="MEYH01000004">
    <property type="protein sequence ID" value="OGD17473.1"/>
    <property type="molecule type" value="Genomic_DNA"/>
</dbReference>
<comment type="similarity">
    <text evidence="10">Belongs to the class-I aminoacyl-tRNA synthetase family. TyrS type 2 subfamily.</text>
</comment>
<evidence type="ECO:0000256" key="6">
    <source>
        <dbReference type="ARBA" id="ARBA00022884"/>
    </source>
</evidence>
<dbReference type="GO" id="GO:0003723">
    <property type="term" value="F:RNA binding"/>
    <property type="evidence" value="ECO:0007669"/>
    <property type="project" value="UniProtKB-KW"/>
</dbReference>
<keyword evidence="7 10" id="KW-0648">Protein biosynthesis</keyword>
<dbReference type="STRING" id="1797291.A2V47_03215"/>
<dbReference type="PANTHER" id="PTHR11766:SF1">
    <property type="entry name" value="TYROSINE--TRNA LIGASE"/>
    <property type="match status" value="1"/>
</dbReference>
<evidence type="ECO:0000313" key="13">
    <source>
        <dbReference type="EMBL" id="OGD17473.1"/>
    </source>
</evidence>
<gene>
    <name evidence="10" type="primary">tyrS</name>
    <name evidence="13" type="ORF">A2V47_03215</name>
</gene>
<comment type="subunit">
    <text evidence="1 10">Homodimer.</text>
</comment>
<dbReference type="FunFam" id="3.40.50.620:FF:000061">
    <property type="entry name" value="Tyrosine--tRNA ligase"/>
    <property type="match status" value="1"/>
</dbReference>
<evidence type="ECO:0000256" key="3">
    <source>
        <dbReference type="ARBA" id="ARBA00022598"/>
    </source>
</evidence>
<dbReference type="InterPro" id="IPR001412">
    <property type="entry name" value="aa-tRNA-synth_I_CS"/>
</dbReference>
<dbReference type="GO" id="GO:0005524">
    <property type="term" value="F:ATP binding"/>
    <property type="evidence" value="ECO:0007669"/>
    <property type="project" value="UniProtKB-UniRule"/>
</dbReference>
<proteinExistence type="inferred from homology"/>
<reference evidence="13 14" key="1">
    <citation type="journal article" date="2016" name="Nat. Commun.">
        <title>Thousands of microbial genomes shed light on interconnected biogeochemical processes in an aquifer system.</title>
        <authorList>
            <person name="Anantharaman K."/>
            <person name="Brown C.T."/>
            <person name="Hug L.A."/>
            <person name="Sharon I."/>
            <person name="Castelle C.J."/>
            <person name="Probst A.J."/>
            <person name="Thomas B.C."/>
            <person name="Singh A."/>
            <person name="Wilkins M.J."/>
            <person name="Karaoz U."/>
            <person name="Brodie E.L."/>
            <person name="Williams K.H."/>
            <person name="Hubbard S.S."/>
            <person name="Banfield J.F."/>
        </authorList>
    </citation>
    <scope>NUCLEOTIDE SEQUENCE [LARGE SCALE GENOMIC DNA]</scope>
</reference>
<dbReference type="GO" id="GO:0004831">
    <property type="term" value="F:tyrosine-tRNA ligase activity"/>
    <property type="evidence" value="ECO:0007669"/>
    <property type="project" value="UniProtKB-UniRule"/>
</dbReference>
<keyword evidence="4 10" id="KW-0547">Nucleotide-binding</keyword>
<evidence type="ECO:0000256" key="10">
    <source>
        <dbReference type="HAMAP-Rule" id="MF_02007"/>
    </source>
</evidence>
<dbReference type="SMART" id="SM00363">
    <property type="entry name" value="S4"/>
    <property type="match status" value="1"/>
</dbReference>
<evidence type="ECO:0000256" key="11">
    <source>
        <dbReference type="PROSITE-ProRule" id="PRU00182"/>
    </source>
</evidence>
<accession>A0A1F5AG61</accession>
<organism evidence="13 14">
    <name type="scientific">Candidatus Sediminicultor quintus</name>
    <dbReference type="NCBI Taxonomy" id="1797291"/>
    <lineage>
        <taxon>Bacteria</taxon>
        <taxon>Pseudomonadati</taxon>
        <taxon>Atribacterota</taxon>
        <taxon>Candidatus Phoenicimicrobiia</taxon>
        <taxon>Candidatus Pheonicimicrobiales</taxon>
        <taxon>Candidatus Phoenicimicrobiaceae</taxon>
        <taxon>Candidatus Sediminicultor</taxon>
    </lineage>
</organism>
<protein>
    <recommendedName>
        <fullName evidence="10">Tyrosine--tRNA ligase</fullName>
        <ecNumber evidence="10">6.1.1.1</ecNumber>
    </recommendedName>
    <alternativeName>
        <fullName evidence="10">Tyrosyl-tRNA synthetase</fullName>
        <shortName evidence="10">TyrRS</shortName>
    </alternativeName>
</protein>
<comment type="caution">
    <text evidence="13">The sequence shown here is derived from an EMBL/GenBank/DDBJ whole genome shotgun (WGS) entry which is preliminary data.</text>
</comment>
<dbReference type="PANTHER" id="PTHR11766">
    <property type="entry name" value="TYROSYL-TRNA SYNTHETASE"/>
    <property type="match status" value="1"/>
</dbReference>
<evidence type="ECO:0000256" key="9">
    <source>
        <dbReference type="ARBA" id="ARBA00048248"/>
    </source>
</evidence>
<dbReference type="Pfam" id="PF01479">
    <property type="entry name" value="S4"/>
    <property type="match status" value="1"/>
</dbReference>
<dbReference type="SUPFAM" id="SSF55174">
    <property type="entry name" value="Alpha-L RNA-binding motif"/>
    <property type="match status" value="1"/>
</dbReference>
<feature type="short sequence motif" description="'KMSKS' region" evidence="10">
    <location>
        <begin position="229"/>
        <end position="233"/>
    </location>
</feature>
<evidence type="ECO:0000256" key="8">
    <source>
        <dbReference type="ARBA" id="ARBA00023146"/>
    </source>
</evidence>
<dbReference type="InterPro" id="IPR024108">
    <property type="entry name" value="Tyr-tRNA-ligase_bac_2"/>
</dbReference>
<dbReference type="GO" id="GO:0005829">
    <property type="term" value="C:cytosol"/>
    <property type="evidence" value="ECO:0007669"/>
    <property type="project" value="TreeGrafter"/>
</dbReference>
<dbReference type="NCBIfam" id="TIGR00234">
    <property type="entry name" value="tyrS"/>
    <property type="match status" value="1"/>
</dbReference>
<dbReference type="InterPro" id="IPR024088">
    <property type="entry name" value="Tyr-tRNA-ligase_bac-type"/>
</dbReference>
<dbReference type="CDD" id="cd00165">
    <property type="entry name" value="S4"/>
    <property type="match status" value="1"/>
</dbReference>
<keyword evidence="3 10" id="KW-0436">Ligase</keyword>
<evidence type="ECO:0000256" key="1">
    <source>
        <dbReference type="ARBA" id="ARBA00011738"/>
    </source>
</evidence>
<dbReference type="InterPro" id="IPR014729">
    <property type="entry name" value="Rossmann-like_a/b/a_fold"/>
</dbReference>